<evidence type="ECO:0000313" key="8">
    <source>
        <dbReference type="EMBL" id="KAJ9650673.1"/>
    </source>
</evidence>
<feature type="domain" description="Major facilitator superfamily (MFS) profile" evidence="7">
    <location>
        <begin position="1"/>
        <end position="195"/>
    </location>
</feature>
<protein>
    <recommendedName>
        <fullName evidence="7">Major facilitator superfamily (MFS) profile domain-containing protein</fullName>
    </recommendedName>
</protein>
<organism evidence="8 9">
    <name type="scientific">Coniosporium apollinis</name>
    <dbReference type="NCBI Taxonomy" id="61459"/>
    <lineage>
        <taxon>Eukaryota</taxon>
        <taxon>Fungi</taxon>
        <taxon>Dikarya</taxon>
        <taxon>Ascomycota</taxon>
        <taxon>Pezizomycotina</taxon>
        <taxon>Dothideomycetes</taxon>
        <taxon>Dothideomycetes incertae sedis</taxon>
        <taxon>Coniosporium</taxon>
    </lineage>
</organism>
<comment type="subcellular location">
    <subcellularLocation>
        <location evidence="1">Membrane</location>
        <topology evidence="1">Multi-pass membrane protein</topology>
    </subcellularLocation>
</comment>
<dbReference type="PANTHER" id="PTHR48022:SF37">
    <property type="entry name" value="MAJOR FACILITATOR SUPERFAMILY (MFS) PROFILE DOMAIN-CONTAINING PROTEIN-RELATED"/>
    <property type="match status" value="1"/>
</dbReference>
<keyword evidence="4 6" id="KW-1133">Transmembrane helix</keyword>
<dbReference type="PANTHER" id="PTHR48022">
    <property type="entry name" value="PLASTIDIC GLUCOSE TRANSPORTER 4"/>
    <property type="match status" value="1"/>
</dbReference>
<evidence type="ECO:0000256" key="1">
    <source>
        <dbReference type="ARBA" id="ARBA00004141"/>
    </source>
</evidence>
<evidence type="ECO:0000256" key="6">
    <source>
        <dbReference type="SAM" id="Phobius"/>
    </source>
</evidence>
<evidence type="ECO:0000256" key="3">
    <source>
        <dbReference type="ARBA" id="ARBA00022692"/>
    </source>
</evidence>
<dbReference type="InterPro" id="IPR050360">
    <property type="entry name" value="MFS_Sugar_Transporters"/>
</dbReference>
<dbReference type="InterPro" id="IPR020846">
    <property type="entry name" value="MFS_dom"/>
</dbReference>
<dbReference type="PROSITE" id="PS50850">
    <property type="entry name" value="MFS"/>
    <property type="match status" value="1"/>
</dbReference>
<dbReference type="EMBL" id="JAPDRL010000637">
    <property type="protein sequence ID" value="KAJ9650673.1"/>
    <property type="molecule type" value="Genomic_DNA"/>
</dbReference>
<feature type="transmembrane region" description="Helical" evidence="6">
    <location>
        <begin position="111"/>
        <end position="128"/>
    </location>
</feature>
<sequence>MFAGPSGDYLGRKLTIFLGGVIFCLGGALQTAARSLAYLYAGRAIAGLGVGFLTMIVPLYQAELAHPSIRGRVTSLQQFMLGIGALIAAWVSWACYVGFPDDDSKQWRVSLGVQIIPGAILASLILLFPESPRWLIDHGKPDKGLKTLAQLHAHGNVDDPWVRAEFDQIQDTIHMEHELEAKSYVELFKDKSSFR</sequence>
<evidence type="ECO:0000313" key="9">
    <source>
        <dbReference type="Proteomes" id="UP001172684"/>
    </source>
</evidence>
<evidence type="ECO:0000256" key="2">
    <source>
        <dbReference type="ARBA" id="ARBA00010992"/>
    </source>
</evidence>
<feature type="transmembrane region" description="Helical" evidence="6">
    <location>
        <begin position="79"/>
        <end position="99"/>
    </location>
</feature>
<feature type="transmembrane region" description="Helical" evidence="6">
    <location>
        <begin position="14"/>
        <end position="32"/>
    </location>
</feature>
<dbReference type="SUPFAM" id="SSF103473">
    <property type="entry name" value="MFS general substrate transporter"/>
    <property type="match status" value="1"/>
</dbReference>
<dbReference type="Pfam" id="PF00083">
    <property type="entry name" value="Sugar_tr"/>
    <property type="match status" value="1"/>
</dbReference>
<evidence type="ECO:0000256" key="5">
    <source>
        <dbReference type="ARBA" id="ARBA00023136"/>
    </source>
</evidence>
<comment type="similarity">
    <text evidence="2">Belongs to the major facilitator superfamily. Sugar transporter (TC 2.A.1.1) family.</text>
</comment>
<name>A0ABQ9NER6_9PEZI</name>
<keyword evidence="5 6" id="KW-0472">Membrane</keyword>
<dbReference type="PROSITE" id="PS00217">
    <property type="entry name" value="SUGAR_TRANSPORT_2"/>
    <property type="match status" value="1"/>
</dbReference>
<keyword evidence="9" id="KW-1185">Reference proteome</keyword>
<feature type="transmembrane region" description="Helical" evidence="6">
    <location>
        <begin position="38"/>
        <end position="59"/>
    </location>
</feature>
<dbReference type="Proteomes" id="UP001172684">
    <property type="component" value="Unassembled WGS sequence"/>
</dbReference>
<accession>A0ABQ9NER6</accession>
<comment type="caution">
    <text evidence="8">The sequence shown here is derived from an EMBL/GenBank/DDBJ whole genome shotgun (WGS) entry which is preliminary data.</text>
</comment>
<keyword evidence="3 6" id="KW-0812">Transmembrane</keyword>
<dbReference type="InterPro" id="IPR005829">
    <property type="entry name" value="Sugar_transporter_CS"/>
</dbReference>
<evidence type="ECO:0000256" key="4">
    <source>
        <dbReference type="ARBA" id="ARBA00022989"/>
    </source>
</evidence>
<reference evidence="8" key="1">
    <citation type="submission" date="2022-10" db="EMBL/GenBank/DDBJ databases">
        <title>Culturing micro-colonial fungi from biological soil crusts in the Mojave desert and describing Neophaeococcomyces mojavensis, and introducing the new genera and species Taxawa tesnikishii.</title>
        <authorList>
            <person name="Kurbessoian T."/>
            <person name="Stajich J.E."/>
        </authorList>
    </citation>
    <scope>NUCLEOTIDE SEQUENCE</scope>
    <source>
        <strain evidence="8">TK_1</strain>
    </source>
</reference>
<feature type="non-terminal residue" evidence="8">
    <location>
        <position position="195"/>
    </location>
</feature>
<evidence type="ECO:0000259" key="7">
    <source>
        <dbReference type="PROSITE" id="PS50850"/>
    </source>
</evidence>
<dbReference type="InterPro" id="IPR036259">
    <property type="entry name" value="MFS_trans_sf"/>
</dbReference>
<dbReference type="Gene3D" id="1.20.1250.20">
    <property type="entry name" value="MFS general substrate transporter like domains"/>
    <property type="match status" value="1"/>
</dbReference>
<proteinExistence type="inferred from homology"/>
<gene>
    <name evidence="8" type="ORF">H2201_009299</name>
</gene>
<dbReference type="InterPro" id="IPR005828">
    <property type="entry name" value="MFS_sugar_transport-like"/>
</dbReference>